<evidence type="ECO:0000313" key="8">
    <source>
        <dbReference type="Proteomes" id="UP000316726"/>
    </source>
</evidence>
<dbReference type="STRING" id="1764295.A0A5B8MPW5"/>
<feature type="domain" description="PDZ" evidence="6">
    <location>
        <begin position="368"/>
        <end position="465"/>
    </location>
</feature>
<comment type="similarity">
    <text evidence="1">Belongs to the peptidase S1C family.</text>
</comment>
<dbReference type="Proteomes" id="UP000316726">
    <property type="component" value="Chromosome 7"/>
</dbReference>
<evidence type="ECO:0000313" key="7">
    <source>
        <dbReference type="EMBL" id="QDZ22477.1"/>
    </source>
</evidence>
<dbReference type="PROSITE" id="PS50106">
    <property type="entry name" value="PDZ"/>
    <property type="match status" value="1"/>
</dbReference>
<evidence type="ECO:0000256" key="5">
    <source>
        <dbReference type="SAM" id="MobiDB-lite"/>
    </source>
</evidence>
<dbReference type="FunFam" id="2.40.10.10:FF:000001">
    <property type="entry name" value="Periplasmic serine protease DegS"/>
    <property type="match status" value="1"/>
</dbReference>
<keyword evidence="4" id="KW-0720">Serine protease</keyword>
<dbReference type="SUPFAM" id="SSF50156">
    <property type="entry name" value="PDZ domain-like"/>
    <property type="match status" value="1"/>
</dbReference>
<dbReference type="InterPro" id="IPR051201">
    <property type="entry name" value="Chloro_Bact_Ser_Proteases"/>
</dbReference>
<keyword evidence="8" id="KW-1185">Reference proteome</keyword>
<dbReference type="InterPro" id="IPR036034">
    <property type="entry name" value="PDZ_sf"/>
</dbReference>
<keyword evidence="2" id="KW-0645">Protease</keyword>
<dbReference type="Gene3D" id="2.30.42.10">
    <property type="match status" value="1"/>
</dbReference>
<dbReference type="Pfam" id="PF13180">
    <property type="entry name" value="PDZ_2"/>
    <property type="match status" value="1"/>
</dbReference>
<evidence type="ECO:0000259" key="6">
    <source>
        <dbReference type="PROSITE" id="PS50106"/>
    </source>
</evidence>
<dbReference type="InterPro" id="IPR001478">
    <property type="entry name" value="PDZ"/>
</dbReference>
<dbReference type="Pfam" id="PF13365">
    <property type="entry name" value="Trypsin_2"/>
    <property type="match status" value="1"/>
</dbReference>
<evidence type="ECO:0000256" key="3">
    <source>
        <dbReference type="ARBA" id="ARBA00022801"/>
    </source>
</evidence>
<keyword evidence="3" id="KW-0378">Hydrolase</keyword>
<dbReference type="PANTHER" id="PTHR43343">
    <property type="entry name" value="PEPTIDASE S12"/>
    <property type="match status" value="1"/>
</dbReference>
<accession>A0A5B8MPW5</accession>
<dbReference type="Gene3D" id="2.40.10.10">
    <property type="entry name" value="Trypsin-like serine proteases"/>
    <property type="match status" value="2"/>
</dbReference>
<feature type="region of interest" description="Disordered" evidence="5">
    <location>
        <begin position="43"/>
        <end position="67"/>
    </location>
</feature>
<evidence type="ECO:0000256" key="2">
    <source>
        <dbReference type="ARBA" id="ARBA00022670"/>
    </source>
</evidence>
<reference evidence="7 8" key="1">
    <citation type="submission" date="2018-07" db="EMBL/GenBank/DDBJ databases">
        <title>The complete nuclear genome of the prasinophyte Chloropicon primus (CCMP1205).</title>
        <authorList>
            <person name="Pombert J.-F."/>
            <person name="Otis C."/>
            <person name="Turmel M."/>
            <person name="Lemieux C."/>
        </authorList>
    </citation>
    <scope>NUCLEOTIDE SEQUENCE [LARGE SCALE GENOMIC DNA]</scope>
    <source>
        <strain evidence="7 8">CCMP1205</strain>
    </source>
</reference>
<name>A0A5B8MPW5_9CHLO</name>
<proteinExistence type="inferred from homology"/>
<feature type="compositionally biased region" description="Polar residues" evidence="5">
    <location>
        <begin position="43"/>
        <end position="57"/>
    </location>
</feature>
<dbReference type="InterPro" id="IPR001940">
    <property type="entry name" value="Peptidase_S1C"/>
</dbReference>
<dbReference type="GO" id="GO:0004252">
    <property type="term" value="F:serine-type endopeptidase activity"/>
    <property type="evidence" value="ECO:0007669"/>
    <property type="project" value="InterPro"/>
</dbReference>
<dbReference type="SUPFAM" id="SSF68906">
    <property type="entry name" value="SAP domain"/>
    <property type="match status" value="1"/>
</dbReference>
<dbReference type="PANTHER" id="PTHR43343:SF3">
    <property type="entry name" value="PROTEASE DO-LIKE 8, CHLOROPLASTIC"/>
    <property type="match status" value="1"/>
</dbReference>
<evidence type="ECO:0000256" key="1">
    <source>
        <dbReference type="ARBA" id="ARBA00010541"/>
    </source>
</evidence>
<dbReference type="GO" id="GO:0006508">
    <property type="term" value="P:proteolysis"/>
    <property type="evidence" value="ECO:0007669"/>
    <property type="project" value="UniProtKB-KW"/>
</dbReference>
<organism evidence="7 8">
    <name type="scientific">Chloropicon primus</name>
    <dbReference type="NCBI Taxonomy" id="1764295"/>
    <lineage>
        <taxon>Eukaryota</taxon>
        <taxon>Viridiplantae</taxon>
        <taxon>Chlorophyta</taxon>
        <taxon>Chloropicophyceae</taxon>
        <taxon>Chloropicales</taxon>
        <taxon>Chloropicaceae</taxon>
        <taxon>Chloropicon</taxon>
    </lineage>
</organism>
<dbReference type="AlphaFoldDB" id="A0A5B8MPW5"/>
<dbReference type="InterPro" id="IPR036361">
    <property type="entry name" value="SAP_dom_sf"/>
</dbReference>
<dbReference type="EMBL" id="CP031040">
    <property type="protein sequence ID" value="QDZ22477.1"/>
    <property type="molecule type" value="Genomic_DNA"/>
</dbReference>
<protein>
    <submittedName>
        <fullName evidence="7">Peptidase</fullName>
    </submittedName>
</protein>
<dbReference type="InterPro" id="IPR009003">
    <property type="entry name" value="Peptidase_S1_PA"/>
</dbReference>
<dbReference type="OrthoDB" id="4217619at2759"/>
<dbReference type="InterPro" id="IPR043504">
    <property type="entry name" value="Peptidase_S1_PA_chymotrypsin"/>
</dbReference>
<evidence type="ECO:0000256" key="4">
    <source>
        <dbReference type="ARBA" id="ARBA00022825"/>
    </source>
</evidence>
<sequence>MLPFLLRRASTRGACFLHRSSALTRGQVPALTPVSRHRWHSLVSQGHVPQSARSSPSGLERVRTGEEGRRKLDRLGLRPLATAAEGYESLTVAQLKHFLDSAGIDYRDCYEKRELVDRLSSAEHSLSPHLRSDLEALVSRGGREVRPQSPSHSGLLQEEQRTIEVFDRSAPSVVHITTSSLVQQQFSLDISEIPLGTGSGFVWDQAGHIVTNYHVVRNAQKAKVNLADNTSFEAKLVGAEPDKDLAVLRIDTVTKGKTLVPLSIGSSHSLRVGQKVYAIGNPFGLDQTLTTGIVSGVGRDIKGITGRPIRGVVQTDAAINPGNSGGPLLDSQGKLIGVNTMILSPSGASSGVGFAVPADTVRRVVNQIIRHGKVIKPSLGVNCAADQQARQLGLAGVLVLSVVPGSGADRAGLLGTSRSSWGEVTLGDEIVKVNGKDVSSAEDIISVLELCDVGTSAQVAVRRKGKMVTIDVVLQARAE</sequence>
<dbReference type="PRINTS" id="PR00834">
    <property type="entry name" value="PROTEASES2C"/>
</dbReference>
<dbReference type="SMART" id="SM00228">
    <property type="entry name" value="PDZ"/>
    <property type="match status" value="1"/>
</dbReference>
<gene>
    <name evidence="7" type="ORF">A3770_07p49950</name>
</gene>
<dbReference type="SUPFAM" id="SSF50494">
    <property type="entry name" value="Trypsin-like serine proteases"/>
    <property type="match status" value="1"/>
</dbReference>